<dbReference type="Gene3D" id="1.10.287.130">
    <property type="match status" value="1"/>
</dbReference>
<comment type="caution">
    <text evidence="8">The sequence shown here is derived from an EMBL/GenBank/DDBJ whole genome shotgun (WGS) entry which is preliminary data.</text>
</comment>
<protein>
    <recommendedName>
        <fullName evidence="2">histidine kinase</fullName>
        <ecNumber evidence="2">2.7.13.3</ecNumber>
    </recommendedName>
</protein>
<feature type="modified residue" description="4-aspartylphosphate" evidence="4">
    <location>
        <position position="489"/>
    </location>
</feature>
<dbReference type="CDD" id="cd00082">
    <property type="entry name" value="HisKA"/>
    <property type="match status" value="1"/>
</dbReference>
<sequence length="556" mass="61148">MTVSVPLAERALILAPMGRDSQIALMILNEAGYHGLITPNLAELCAQLEIGAGLVLIAAEALRGPELETLFVYLEEQPAWSDLPTILLTHHGGQEQGPSSRLSDQLGNVTFLERPFHPATLISLVSAALRGRRRQYEARDRLIDLSESERRLQSTLETLEQQVEERTAQLRHNEEALRQSQKMEAVGQLTGGIAHDFNNMLTGVIGSLELIRRRLARGRTEDLDSLIDLGVTSANRAASLTHRLLAFSRRQSLDSKAVQMNSLVLSMGELLQRSLNESIQLEMRLDEKLWIAEADPNQLESALLNLVINARDAMPEGGKLVVETSNQVLHREFTVAYPNLEPGDYVMLSVTDNGSGMPQSVISRAFDPFFTTKPIGQGTGLGLSMIYGFSKQSRGHVSIDSEVDQGTTVRLYLPRYRGEELEQPASDIQQSPNAIDGETVLIVEDDPAVRVLVSAVLSELGYAFLEAGDADGAMPILNSTQRIDLLISDVGLPGMNGRQLAEIGRQYRPDLKILFITGYAEHAAVRGGFLDSGMQMITKPFTFDLLTAKVREMIKS</sequence>
<dbReference type="InterPro" id="IPR036890">
    <property type="entry name" value="HATPase_C_sf"/>
</dbReference>
<dbReference type="InterPro" id="IPR011006">
    <property type="entry name" value="CheY-like_superfamily"/>
</dbReference>
<dbReference type="InterPro" id="IPR036097">
    <property type="entry name" value="HisK_dim/P_sf"/>
</dbReference>
<dbReference type="SMART" id="SM00388">
    <property type="entry name" value="HisKA"/>
    <property type="match status" value="1"/>
</dbReference>
<feature type="coiled-coil region" evidence="5">
    <location>
        <begin position="142"/>
        <end position="176"/>
    </location>
</feature>
<dbReference type="SUPFAM" id="SSF47384">
    <property type="entry name" value="Homodimeric domain of signal transducing histidine kinase"/>
    <property type="match status" value="1"/>
</dbReference>
<dbReference type="Proteomes" id="UP000255365">
    <property type="component" value="Unassembled WGS sequence"/>
</dbReference>
<dbReference type="Pfam" id="PF00512">
    <property type="entry name" value="HisKA"/>
    <property type="match status" value="1"/>
</dbReference>
<dbReference type="SMART" id="SM00387">
    <property type="entry name" value="HATPase_c"/>
    <property type="match status" value="1"/>
</dbReference>
<dbReference type="InterPro" id="IPR003594">
    <property type="entry name" value="HATPase_dom"/>
</dbReference>
<evidence type="ECO:0000256" key="4">
    <source>
        <dbReference type="PROSITE-ProRule" id="PRU00169"/>
    </source>
</evidence>
<dbReference type="PRINTS" id="PR00344">
    <property type="entry name" value="BCTRLSENSOR"/>
</dbReference>
<gene>
    <name evidence="8" type="ORF">DEU51_12090</name>
</gene>
<dbReference type="PROSITE" id="PS50110">
    <property type="entry name" value="RESPONSE_REGULATORY"/>
    <property type="match status" value="1"/>
</dbReference>
<evidence type="ECO:0000256" key="1">
    <source>
        <dbReference type="ARBA" id="ARBA00000085"/>
    </source>
</evidence>
<keyword evidence="3 4" id="KW-0597">Phosphoprotein</keyword>
<evidence type="ECO:0000259" key="7">
    <source>
        <dbReference type="PROSITE" id="PS50110"/>
    </source>
</evidence>
<organism evidence="8 9">
    <name type="scientific">Pseudomonas jessenii</name>
    <dbReference type="NCBI Taxonomy" id="77298"/>
    <lineage>
        <taxon>Bacteria</taxon>
        <taxon>Pseudomonadati</taxon>
        <taxon>Pseudomonadota</taxon>
        <taxon>Gammaproteobacteria</taxon>
        <taxon>Pseudomonadales</taxon>
        <taxon>Pseudomonadaceae</taxon>
        <taxon>Pseudomonas</taxon>
    </lineage>
</organism>
<dbReference type="PANTHER" id="PTHR43065">
    <property type="entry name" value="SENSOR HISTIDINE KINASE"/>
    <property type="match status" value="1"/>
</dbReference>
<dbReference type="EC" id="2.7.13.3" evidence="2"/>
<dbReference type="CDD" id="cd18161">
    <property type="entry name" value="REC_hyHK_blue-like"/>
    <property type="match status" value="1"/>
</dbReference>
<evidence type="ECO:0000256" key="3">
    <source>
        <dbReference type="ARBA" id="ARBA00022553"/>
    </source>
</evidence>
<comment type="catalytic activity">
    <reaction evidence="1">
        <text>ATP + protein L-histidine = ADP + protein N-phospho-L-histidine.</text>
        <dbReference type="EC" id="2.7.13.3"/>
    </reaction>
</comment>
<dbReference type="AlphaFoldDB" id="A0A370S3E1"/>
<evidence type="ECO:0000313" key="8">
    <source>
        <dbReference type="EMBL" id="RDL14270.1"/>
    </source>
</evidence>
<dbReference type="InterPro" id="IPR001789">
    <property type="entry name" value="Sig_transdc_resp-reg_receiver"/>
</dbReference>
<evidence type="ECO:0000256" key="5">
    <source>
        <dbReference type="SAM" id="Coils"/>
    </source>
</evidence>
<evidence type="ECO:0000313" key="9">
    <source>
        <dbReference type="Proteomes" id="UP000255365"/>
    </source>
</evidence>
<name>A0A370S3E1_PSEJE</name>
<keyword evidence="8" id="KW-0418">Kinase</keyword>
<dbReference type="SMART" id="SM00448">
    <property type="entry name" value="REC"/>
    <property type="match status" value="1"/>
</dbReference>
<dbReference type="SUPFAM" id="SSF55874">
    <property type="entry name" value="ATPase domain of HSP90 chaperone/DNA topoisomerase II/histidine kinase"/>
    <property type="match status" value="1"/>
</dbReference>
<dbReference type="PANTHER" id="PTHR43065:SF42">
    <property type="entry name" value="TWO-COMPONENT SENSOR PPRA"/>
    <property type="match status" value="1"/>
</dbReference>
<proteinExistence type="predicted"/>
<accession>A0A370S3E1</accession>
<dbReference type="InterPro" id="IPR004358">
    <property type="entry name" value="Sig_transdc_His_kin-like_C"/>
</dbReference>
<dbReference type="GO" id="GO:0000155">
    <property type="term" value="F:phosphorelay sensor kinase activity"/>
    <property type="evidence" value="ECO:0007669"/>
    <property type="project" value="InterPro"/>
</dbReference>
<dbReference type="RefSeq" id="WP_115148121.1">
    <property type="nucleotide sequence ID" value="NZ_QRAV01000020.1"/>
</dbReference>
<dbReference type="Pfam" id="PF02518">
    <property type="entry name" value="HATPase_c"/>
    <property type="match status" value="1"/>
</dbReference>
<feature type="domain" description="Histidine kinase" evidence="6">
    <location>
        <begin position="192"/>
        <end position="417"/>
    </location>
</feature>
<dbReference type="SUPFAM" id="SSF52172">
    <property type="entry name" value="CheY-like"/>
    <property type="match status" value="2"/>
</dbReference>
<dbReference type="PROSITE" id="PS50109">
    <property type="entry name" value="HIS_KIN"/>
    <property type="match status" value="1"/>
</dbReference>
<dbReference type="Gene3D" id="3.30.565.10">
    <property type="entry name" value="Histidine kinase-like ATPase, C-terminal domain"/>
    <property type="match status" value="1"/>
</dbReference>
<dbReference type="EMBL" id="QRAV01000020">
    <property type="protein sequence ID" value="RDL14270.1"/>
    <property type="molecule type" value="Genomic_DNA"/>
</dbReference>
<keyword evidence="8" id="KW-0808">Transferase</keyword>
<evidence type="ECO:0000256" key="2">
    <source>
        <dbReference type="ARBA" id="ARBA00012438"/>
    </source>
</evidence>
<reference evidence="8 9" key="1">
    <citation type="submission" date="2018-07" db="EMBL/GenBank/DDBJ databases">
        <title>Genome sequencing of rice bacterial endophytes.</title>
        <authorList>
            <person name="Venturi V."/>
        </authorList>
    </citation>
    <scope>NUCLEOTIDE SEQUENCE [LARGE SCALE GENOMIC DNA]</scope>
    <source>
        <strain evidence="8 9">E2333</strain>
    </source>
</reference>
<dbReference type="Gene3D" id="3.40.50.2300">
    <property type="match status" value="1"/>
</dbReference>
<dbReference type="InterPro" id="IPR005467">
    <property type="entry name" value="His_kinase_dom"/>
</dbReference>
<dbReference type="InterPro" id="IPR003661">
    <property type="entry name" value="HisK_dim/P_dom"/>
</dbReference>
<keyword evidence="5" id="KW-0175">Coiled coil</keyword>
<evidence type="ECO:0000259" key="6">
    <source>
        <dbReference type="PROSITE" id="PS50109"/>
    </source>
</evidence>
<dbReference type="Pfam" id="PF00072">
    <property type="entry name" value="Response_reg"/>
    <property type="match status" value="1"/>
</dbReference>
<feature type="domain" description="Response regulatory" evidence="7">
    <location>
        <begin position="439"/>
        <end position="554"/>
    </location>
</feature>